<evidence type="ECO:0000256" key="4">
    <source>
        <dbReference type="ARBA" id="ARBA00022729"/>
    </source>
</evidence>
<dbReference type="AlphaFoldDB" id="A0A849BPA7"/>
<keyword evidence="6" id="KW-0326">Glycosidase</keyword>
<evidence type="ECO:0000256" key="2">
    <source>
        <dbReference type="ARBA" id="ARBA00007951"/>
    </source>
</evidence>
<gene>
    <name evidence="9" type="ORF">HLB09_06040</name>
</gene>
<feature type="compositionally biased region" description="Low complexity" evidence="7">
    <location>
        <begin position="18"/>
        <end position="31"/>
    </location>
</feature>
<evidence type="ECO:0000256" key="6">
    <source>
        <dbReference type="ARBA" id="ARBA00023295"/>
    </source>
</evidence>
<keyword evidence="5" id="KW-0378">Hydrolase</keyword>
<dbReference type="InterPro" id="IPR016286">
    <property type="entry name" value="FUC_metazoa-typ"/>
</dbReference>
<dbReference type="Gene3D" id="2.60.40.1180">
    <property type="entry name" value="Golgi alpha-mannosidase II"/>
    <property type="match status" value="1"/>
</dbReference>
<dbReference type="InterPro" id="IPR000933">
    <property type="entry name" value="Glyco_hydro_29"/>
</dbReference>
<dbReference type="InterPro" id="IPR057739">
    <property type="entry name" value="Glyco_hydro_29_N"/>
</dbReference>
<comment type="function">
    <text evidence="1">Alpha-L-fucosidase is responsible for hydrolyzing the alpha-1,6-linked fucose joined to the reducing-end N-acetylglucosamine of the carbohydrate moieties of glycoproteins.</text>
</comment>
<dbReference type="GO" id="GO:0006004">
    <property type="term" value="P:fucose metabolic process"/>
    <property type="evidence" value="ECO:0007669"/>
    <property type="project" value="InterPro"/>
</dbReference>
<dbReference type="SUPFAM" id="SSF51445">
    <property type="entry name" value="(Trans)glycosidases"/>
    <property type="match status" value="1"/>
</dbReference>
<proteinExistence type="inferred from homology"/>
<evidence type="ECO:0000256" key="7">
    <source>
        <dbReference type="SAM" id="MobiDB-lite"/>
    </source>
</evidence>
<evidence type="ECO:0000256" key="3">
    <source>
        <dbReference type="ARBA" id="ARBA00012662"/>
    </source>
</evidence>
<evidence type="ECO:0000256" key="1">
    <source>
        <dbReference type="ARBA" id="ARBA00004071"/>
    </source>
</evidence>
<comment type="similarity">
    <text evidence="2">Belongs to the glycosyl hydrolase 29 family.</text>
</comment>
<accession>A0A849BPA7</accession>
<dbReference type="EMBL" id="JABEMA010000058">
    <property type="protein sequence ID" value="NNH22662.1"/>
    <property type="molecule type" value="Genomic_DNA"/>
</dbReference>
<sequence length="533" mass="59517">MAAPGSPSTDSAQQPETSSLTPLDPSSLPRPVDTSDNSRALSRVDAVVANGPFDATWESLSAYRPPSWFGEAKFGVFLHWGAYTVPAFDTEWYPRHMYREGTRSFDHHVATYGSQRHFGYKDFLPHFGMERFDPHEWAALFKRAGAQYVVPVAEHHDGYALYDTDRSRWKSTTIGPRRDLLGDLLAAVDEQWLITGASSHRAEHWFFMNGGTAFDSDVRDPAYADLYGPALRKEISPTSRFLEDWLLRTVEVIDKYRPQLLYFDSGIEEPSFEPYLRRLAAFYYNRASAWGREVVINEKWGSFAPGTSVLDIERGTTSRILPSVWQNDTSVSRTSWSWVEGHVYKTADDIIGELADVVSKNGNLLLNIGPRPDGTIAEPEVELLEAIGAWLAVNGEGVYGTRPWAVYGEGPTQTPVGAFSDSTSAAYGAEDFRFTTMSEVGHDYVYAIALGRPEDGHLRVRSFGSASRLLSRPIIDVRVLGQRDQVEWRREDDVLDVVVPPSLRTGPGGPVVRVELAPGDVEVRTDFFHGLSI</sequence>
<keyword evidence="10" id="KW-1185">Reference proteome</keyword>
<feature type="region of interest" description="Disordered" evidence="7">
    <location>
        <begin position="1"/>
        <end position="39"/>
    </location>
</feature>
<dbReference type="PRINTS" id="PR00741">
    <property type="entry name" value="GLHYDRLASE29"/>
</dbReference>
<dbReference type="GO" id="GO:0005764">
    <property type="term" value="C:lysosome"/>
    <property type="evidence" value="ECO:0007669"/>
    <property type="project" value="TreeGrafter"/>
</dbReference>
<organism evidence="9 10">
    <name type="scientific">Pseudokineococcus marinus</name>
    <dbReference type="NCBI Taxonomy" id="351215"/>
    <lineage>
        <taxon>Bacteria</taxon>
        <taxon>Bacillati</taxon>
        <taxon>Actinomycetota</taxon>
        <taxon>Actinomycetes</taxon>
        <taxon>Kineosporiales</taxon>
        <taxon>Kineosporiaceae</taxon>
        <taxon>Pseudokineococcus</taxon>
    </lineage>
</organism>
<evidence type="ECO:0000256" key="5">
    <source>
        <dbReference type="ARBA" id="ARBA00022801"/>
    </source>
</evidence>
<dbReference type="Pfam" id="PF01120">
    <property type="entry name" value="Alpha_L_fucos"/>
    <property type="match status" value="1"/>
</dbReference>
<feature type="compositionally biased region" description="Polar residues" evidence="7">
    <location>
        <begin position="1"/>
        <end position="17"/>
    </location>
</feature>
<dbReference type="SMART" id="SM00812">
    <property type="entry name" value="Alpha_L_fucos"/>
    <property type="match status" value="1"/>
</dbReference>
<dbReference type="GO" id="GO:0004560">
    <property type="term" value="F:alpha-L-fucosidase activity"/>
    <property type="evidence" value="ECO:0007669"/>
    <property type="project" value="InterPro"/>
</dbReference>
<feature type="domain" description="Glycoside hydrolase family 29 N-terminal" evidence="8">
    <location>
        <begin position="44"/>
        <end position="396"/>
    </location>
</feature>
<evidence type="ECO:0000313" key="10">
    <source>
        <dbReference type="Proteomes" id="UP000555552"/>
    </source>
</evidence>
<dbReference type="PANTHER" id="PTHR10030">
    <property type="entry name" value="ALPHA-L-FUCOSIDASE"/>
    <property type="match status" value="1"/>
</dbReference>
<dbReference type="GO" id="GO:0016139">
    <property type="term" value="P:glycoside catabolic process"/>
    <property type="evidence" value="ECO:0007669"/>
    <property type="project" value="TreeGrafter"/>
</dbReference>
<dbReference type="EC" id="3.2.1.51" evidence="3"/>
<keyword evidence="4" id="KW-0732">Signal</keyword>
<dbReference type="Gene3D" id="3.20.20.80">
    <property type="entry name" value="Glycosidases"/>
    <property type="match status" value="1"/>
</dbReference>
<dbReference type="Proteomes" id="UP000555552">
    <property type="component" value="Unassembled WGS sequence"/>
</dbReference>
<protein>
    <recommendedName>
        <fullName evidence="3">alpha-L-fucosidase</fullName>
        <ecNumber evidence="3">3.2.1.51</ecNumber>
    </recommendedName>
</protein>
<dbReference type="RefSeq" id="WP_171202499.1">
    <property type="nucleotide sequence ID" value="NZ_BAAANP010000031.1"/>
</dbReference>
<evidence type="ECO:0000259" key="8">
    <source>
        <dbReference type="Pfam" id="PF01120"/>
    </source>
</evidence>
<reference evidence="9 10" key="1">
    <citation type="submission" date="2020-05" db="EMBL/GenBank/DDBJ databases">
        <title>MicrobeNet Type strains.</title>
        <authorList>
            <person name="Nicholson A.C."/>
        </authorList>
    </citation>
    <scope>NUCLEOTIDE SEQUENCE [LARGE SCALE GENOMIC DNA]</scope>
    <source>
        <strain evidence="9 10">JCM 14547</strain>
    </source>
</reference>
<comment type="caution">
    <text evidence="9">The sequence shown here is derived from an EMBL/GenBank/DDBJ whole genome shotgun (WGS) entry which is preliminary data.</text>
</comment>
<dbReference type="InterPro" id="IPR013780">
    <property type="entry name" value="Glyco_hydro_b"/>
</dbReference>
<name>A0A849BPA7_9ACTN</name>
<dbReference type="InterPro" id="IPR017853">
    <property type="entry name" value="GH"/>
</dbReference>
<evidence type="ECO:0000313" key="9">
    <source>
        <dbReference type="EMBL" id="NNH22662.1"/>
    </source>
</evidence>
<dbReference type="PANTHER" id="PTHR10030:SF37">
    <property type="entry name" value="ALPHA-L-FUCOSIDASE-RELATED"/>
    <property type="match status" value="1"/>
</dbReference>